<organism evidence="1 2">
    <name type="scientific">Cymbomonas tetramitiformis</name>
    <dbReference type="NCBI Taxonomy" id="36881"/>
    <lineage>
        <taxon>Eukaryota</taxon>
        <taxon>Viridiplantae</taxon>
        <taxon>Chlorophyta</taxon>
        <taxon>Pyramimonadophyceae</taxon>
        <taxon>Pyramimonadales</taxon>
        <taxon>Pyramimonadaceae</taxon>
        <taxon>Cymbomonas</taxon>
    </lineage>
</organism>
<dbReference type="AlphaFoldDB" id="A0AAE0FDQ7"/>
<dbReference type="EMBL" id="LGRX02020078">
    <property type="protein sequence ID" value="KAK3257817.1"/>
    <property type="molecule type" value="Genomic_DNA"/>
</dbReference>
<gene>
    <name evidence="1" type="ORF">CYMTET_33103</name>
</gene>
<evidence type="ECO:0000313" key="2">
    <source>
        <dbReference type="Proteomes" id="UP001190700"/>
    </source>
</evidence>
<keyword evidence="2" id="KW-1185">Reference proteome</keyword>
<comment type="caution">
    <text evidence="1">The sequence shown here is derived from an EMBL/GenBank/DDBJ whole genome shotgun (WGS) entry which is preliminary data.</text>
</comment>
<sequence>MKHTHLEQELLQSEAAVTNDAVQQQLLLRAAIQQPSLLYPCACAISPSVRDEASTKENTEAIKLERSATKPTNVRRGQAVRDWPSSVVPKPEAVIVDDQAGAQVERILAHVAREIY</sequence>
<name>A0AAE0FDQ7_9CHLO</name>
<accession>A0AAE0FDQ7</accession>
<reference evidence="1 2" key="1">
    <citation type="journal article" date="2015" name="Genome Biol. Evol.">
        <title>Comparative Genomics of a Bacterivorous Green Alga Reveals Evolutionary Causalities and Consequences of Phago-Mixotrophic Mode of Nutrition.</title>
        <authorList>
            <person name="Burns J.A."/>
            <person name="Paasch A."/>
            <person name="Narechania A."/>
            <person name="Kim E."/>
        </authorList>
    </citation>
    <scope>NUCLEOTIDE SEQUENCE [LARGE SCALE GENOMIC DNA]</scope>
    <source>
        <strain evidence="1 2">PLY_AMNH</strain>
    </source>
</reference>
<proteinExistence type="predicted"/>
<dbReference type="Proteomes" id="UP001190700">
    <property type="component" value="Unassembled WGS sequence"/>
</dbReference>
<evidence type="ECO:0000313" key="1">
    <source>
        <dbReference type="EMBL" id="KAK3257817.1"/>
    </source>
</evidence>
<protein>
    <submittedName>
        <fullName evidence="1">Uncharacterized protein</fullName>
    </submittedName>
</protein>